<proteinExistence type="predicted"/>
<evidence type="ECO:0000313" key="2">
    <source>
        <dbReference type="Proteomes" id="UP001596505"/>
    </source>
</evidence>
<accession>A0ABW2PZB1</accession>
<protein>
    <submittedName>
        <fullName evidence="1">Uncharacterized protein</fullName>
    </submittedName>
</protein>
<dbReference type="EMBL" id="JBHTCO010000008">
    <property type="protein sequence ID" value="MFC7393075.1"/>
    <property type="molecule type" value="Genomic_DNA"/>
</dbReference>
<comment type="caution">
    <text evidence="1">The sequence shown here is derived from an EMBL/GenBank/DDBJ whole genome shotgun (WGS) entry which is preliminary data.</text>
</comment>
<dbReference type="Proteomes" id="UP001596505">
    <property type="component" value="Unassembled WGS sequence"/>
</dbReference>
<name>A0ABW2PZB1_9BACL</name>
<dbReference type="RefSeq" id="WP_380965525.1">
    <property type="nucleotide sequence ID" value="NZ_JBHTCO010000008.1"/>
</dbReference>
<reference evidence="2" key="1">
    <citation type="journal article" date="2019" name="Int. J. Syst. Evol. Microbiol.">
        <title>The Global Catalogue of Microorganisms (GCM) 10K type strain sequencing project: providing services to taxonomists for standard genome sequencing and annotation.</title>
        <authorList>
            <consortium name="The Broad Institute Genomics Platform"/>
            <consortium name="The Broad Institute Genome Sequencing Center for Infectious Disease"/>
            <person name="Wu L."/>
            <person name="Ma J."/>
        </authorList>
    </citation>
    <scope>NUCLEOTIDE SEQUENCE [LARGE SCALE GENOMIC DNA]</scope>
    <source>
        <strain evidence="2">CGMCC 1.16305</strain>
    </source>
</reference>
<sequence length="68" mass="8020">MYLQTNEAHKTCQNQMVITSLKEVCQNQGIRGNTVNHHRSVQGTYMRMMMNEVDEEGRRLSQTEWLSF</sequence>
<evidence type="ECO:0000313" key="1">
    <source>
        <dbReference type="EMBL" id="MFC7393075.1"/>
    </source>
</evidence>
<organism evidence="1 2">
    <name type="scientific">Scopulibacillus cellulosilyticus</name>
    <dbReference type="NCBI Taxonomy" id="2665665"/>
    <lineage>
        <taxon>Bacteria</taxon>
        <taxon>Bacillati</taxon>
        <taxon>Bacillota</taxon>
        <taxon>Bacilli</taxon>
        <taxon>Bacillales</taxon>
        <taxon>Sporolactobacillaceae</taxon>
        <taxon>Scopulibacillus</taxon>
    </lineage>
</organism>
<gene>
    <name evidence="1" type="ORF">ACFQRG_08845</name>
</gene>
<keyword evidence="2" id="KW-1185">Reference proteome</keyword>